<feature type="transmembrane region" description="Helical" evidence="2">
    <location>
        <begin position="32"/>
        <end position="49"/>
    </location>
</feature>
<keyword evidence="2" id="KW-0812">Transmembrane</keyword>
<dbReference type="STRING" id="1458307.OSB_02440"/>
<sequence>MTSSILTMPFRIVFGILKFFLFPWYVRWIFRLPWIVFAGLAAWVGYLAYQEYENYRFNVFEAGYQVSEGVPDPTPLSKWNSVSDVYSNDEVHVSGLYFSALPQGQFDPVGLERGFILLADDQGREVKAALVVRPNDLPFLQRQLEAQGDGDRIAVNVNGTLSRSSDWLSAIETELLVMNIPGSPDLVVIKPFLGNRADALHDAAENSFGMVSLLGGLAGVLAFLGAGRFLSGRGARLAASAHQSRKSGREVQAEKQAAQAAQNLGLPDQAPEASPWGTFQPQPRDTDTSDKPTRMVKPQTPAQVKASRAKPKREADVVIPTEPEYKSVFPGGGSAFRFKTADQIIKQTFGVRSGLKSSEQTIKSSKGEE</sequence>
<protein>
    <submittedName>
        <fullName evidence="3">Uncharacterized protein</fullName>
    </submittedName>
</protein>
<gene>
    <name evidence="3" type="ORF">OSB_02440</name>
</gene>
<accession>A0A0K0Y1J4</accession>
<dbReference type="EMBL" id="CP012160">
    <property type="protein sequence ID" value="AKS44813.1"/>
    <property type="molecule type" value="Genomic_DNA"/>
</dbReference>
<dbReference type="AlphaFoldDB" id="A0A0K0Y1J4"/>
<evidence type="ECO:0000256" key="1">
    <source>
        <dbReference type="SAM" id="MobiDB-lite"/>
    </source>
</evidence>
<keyword evidence="2" id="KW-0472">Membrane</keyword>
<dbReference type="Proteomes" id="UP000067444">
    <property type="component" value="Chromosome"/>
</dbReference>
<keyword evidence="2" id="KW-1133">Transmembrane helix</keyword>
<reference evidence="3 4" key="1">
    <citation type="journal article" date="2015" name="Genome Announc.">
        <title>Closed Genome Sequence of Octadecabacter temperatus SB1, the First Mesophilic Species of the Genus Octadecabacter.</title>
        <authorList>
            <person name="Voget S."/>
            <person name="Billerbeck S."/>
            <person name="Simon M."/>
            <person name="Daniel R."/>
        </authorList>
    </citation>
    <scope>NUCLEOTIDE SEQUENCE [LARGE SCALE GENOMIC DNA]</scope>
    <source>
        <strain evidence="3 4">SB1</strain>
    </source>
</reference>
<evidence type="ECO:0000313" key="3">
    <source>
        <dbReference type="EMBL" id="AKS44813.1"/>
    </source>
</evidence>
<proteinExistence type="predicted"/>
<dbReference type="KEGG" id="otm:OSB_02440"/>
<name>A0A0K0Y1J4_9RHOB</name>
<organism evidence="3 4">
    <name type="scientific">Octadecabacter temperatus</name>
    <dbReference type="NCBI Taxonomy" id="1458307"/>
    <lineage>
        <taxon>Bacteria</taxon>
        <taxon>Pseudomonadati</taxon>
        <taxon>Pseudomonadota</taxon>
        <taxon>Alphaproteobacteria</taxon>
        <taxon>Rhodobacterales</taxon>
        <taxon>Roseobacteraceae</taxon>
        <taxon>Octadecabacter</taxon>
    </lineage>
</organism>
<evidence type="ECO:0000313" key="4">
    <source>
        <dbReference type="Proteomes" id="UP000067444"/>
    </source>
</evidence>
<feature type="compositionally biased region" description="Basic and acidic residues" evidence="1">
    <location>
        <begin position="284"/>
        <end position="293"/>
    </location>
</feature>
<keyword evidence="4" id="KW-1185">Reference proteome</keyword>
<feature type="region of interest" description="Disordered" evidence="1">
    <location>
        <begin position="241"/>
        <end position="315"/>
    </location>
</feature>
<evidence type="ECO:0000256" key="2">
    <source>
        <dbReference type="SAM" id="Phobius"/>
    </source>
</evidence>
<feature type="transmembrane region" description="Helical" evidence="2">
    <location>
        <begin position="208"/>
        <end position="230"/>
    </location>
</feature>